<dbReference type="Proteomes" id="UP000309450">
    <property type="component" value="Unassembled WGS sequence"/>
</dbReference>
<evidence type="ECO:0000256" key="6">
    <source>
        <dbReference type="ARBA" id="ARBA00023268"/>
    </source>
</evidence>
<keyword evidence="4" id="KW-0067">ATP-binding</keyword>
<dbReference type="OrthoDB" id="9759366at2"/>
<evidence type="ECO:0000256" key="1">
    <source>
        <dbReference type="ARBA" id="ARBA00022679"/>
    </source>
</evidence>
<comment type="caution">
    <text evidence="9">The sequence shown here is derived from an EMBL/GenBank/DDBJ whole genome shotgun (WGS) entry which is preliminary data.</text>
</comment>
<dbReference type="Pfam" id="PF08335">
    <property type="entry name" value="GlnD_UR_UTase"/>
    <property type="match status" value="2"/>
</dbReference>
<proteinExistence type="predicted"/>
<evidence type="ECO:0000259" key="7">
    <source>
        <dbReference type="Pfam" id="PF03710"/>
    </source>
</evidence>
<feature type="domain" description="PII-uridylyltransferase/Glutamine-synthetase adenylyltransferase" evidence="8">
    <location>
        <begin position="299"/>
        <end position="441"/>
    </location>
</feature>
<evidence type="ECO:0000313" key="9">
    <source>
        <dbReference type="EMBL" id="THD84267.1"/>
    </source>
</evidence>
<keyword evidence="10" id="KW-1185">Reference proteome</keyword>
<protein>
    <submittedName>
        <fullName evidence="9">Glutamine-synthetase adenylyltransferase</fullName>
    </submittedName>
</protein>
<dbReference type="InterPro" id="IPR005190">
    <property type="entry name" value="GlnE_rpt_dom"/>
</dbReference>
<dbReference type="InterPro" id="IPR043519">
    <property type="entry name" value="NT_sf"/>
</dbReference>
<dbReference type="Gene3D" id="3.30.460.10">
    <property type="entry name" value="Beta Polymerase, domain 2"/>
    <property type="match status" value="2"/>
</dbReference>
<dbReference type="SUPFAM" id="SSF81301">
    <property type="entry name" value="Nucleotidyltransferase"/>
    <property type="match status" value="2"/>
</dbReference>
<evidence type="ECO:0000313" key="10">
    <source>
        <dbReference type="Proteomes" id="UP000309450"/>
    </source>
</evidence>
<name>A0A4S3MPI8_9RHOB</name>
<feature type="domain" description="Glutamate-ammonia ligase adenylyltransferase repeated" evidence="7">
    <location>
        <begin position="529"/>
        <end position="769"/>
    </location>
</feature>
<dbReference type="InterPro" id="IPR013546">
    <property type="entry name" value="PII_UdlTrfase/GS_AdlTrfase"/>
</dbReference>
<dbReference type="AlphaFoldDB" id="A0A4S3MPI8"/>
<keyword evidence="5" id="KW-0460">Magnesium</keyword>
<dbReference type="CDD" id="cd05401">
    <property type="entry name" value="NT_GlnE_GlnD_like"/>
    <property type="match status" value="2"/>
</dbReference>
<dbReference type="GO" id="GO:0008882">
    <property type="term" value="F:[glutamate-ammonia-ligase] adenylyltransferase activity"/>
    <property type="evidence" value="ECO:0007669"/>
    <property type="project" value="InterPro"/>
</dbReference>
<keyword evidence="3" id="KW-0547">Nucleotide-binding</keyword>
<evidence type="ECO:0000256" key="2">
    <source>
        <dbReference type="ARBA" id="ARBA00022695"/>
    </source>
</evidence>
<keyword evidence="1 9" id="KW-0808">Transferase</keyword>
<evidence type="ECO:0000256" key="3">
    <source>
        <dbReference type="ARBA" id="ARBA00022741"/>
    </source>
</evidence>
<dbReference type="GO" id="GO:0005829">
    <property type="term" value="C:cytosol"/>
    <property type="evidence" value="ECO:0007669"/>
    <property type="project" value="TreeGrafter"/>
</dbReference>
<gene>
    <name evidence="9" type="ORF">E7811_00475</name>
</gene>
<keyword evidence="6" id="KW-0511">Multifunctional enzyme</keyword>
<evidence type="ECO:0000256" key="5">
    <source>
        <dbReference type="ARBA" id="ARBA00022842"/>
    </source>
</evidence>
<organism evidence="9 10">
    <name type="scientific">Aliigemmobacter aestuarii</name>
    <dbReference type="NCBI Taxonomy" id="1445661"/>
    <lineage>
        <taxon>Bacteria</taxon>
        <taxon>Pseudomonadati</taxon>
        <taxon>Pseudomonadota</taxon>
        <taxon>Alphaproteobacteria</taxon>
        <taxon>Rhodobacterales</taxon>
        <taxon>Paracoccaceae</taxon>
        <taxon>Aliigemmobacter</taxon>
    </lineage>
</organism>
<feature type="domain" description="PII-uridylyltransferase/Glutamine-synthetase adenylyltransferase" evidence="8">
    <location>
        <begin position="805"/>
        <end position="917"/>
    </location>
</feature>
<dbReference type="EMBL" id="SSND01000001">
    <property type="protein sequence ID" value="THD84267.1"/>
    <property type="molecule type" value="Genomic_DNA"/>
</dbReference>
<reference evidence="9 10" key="1">
    <citation type="submission" date="2019-04" db="EMBL/GenBank/DDBJ databases">
        <title>Draft genome sequence of Gemmobacter aestuarii sp. nov.</title>
        <authorList>
            <person name="Hameed A."/>
            <person name="Lin S.-Y."/>
            <person name="Shahina M."/>
            <person name="Lai W.-A."/>
            <person name="Young C.-C."/>
        </authorList>
    </citation>
    <scope>NUCLEOTIDE SEQUENCE [LARGE SCALE GENOMIC DNA]</scope>
    <source>
        <strain evidence="9 10">CC-PW-75</strain>
    </source>
</reference>
<sequence>MTHAAFSARLTRSPLPFDADQAADVRAAFSDLPPDLVELLAGTAGCSPYLRDLMRREADWLRIALVRPPETVADEALAAPEAVALDDLGAALRQAKRRLALLTALADLGGVWPLEIVTGTLTALADRAVDLSMRRLVAEEIRRGKLPGQGPEDAQTAGGMVALAMGKMGAGELNYSSDIDLVLLFDQDRYGEDWQEARAAFIRVARKMTALLSDITAGGYVFRSDLRLRPDAAVTPVCISMAAAEAYYEAQGRTWERAAYIKARPCGGDLAAGERFLAALTPFVWRKHLDFVAIQDAHDMRLRIRDHRGLHGPIQIEGHNMKLGVGGIREIEFFTQTRQLIAGGRDPSLRDRTTVGGLHALAEKGWVPEAIAGELVTLYRAHREVEHRLQMVNDAQTHDMPATPEGVARIAHFCGQADVAAFRAGLKERLERTDHLTEGFFAPGQVADGPALSDSAQAIVDGWRSYPALRSERAVQSFRRLRPQLLKSLMKAENFDEALVAFDGFLARLPAGVQLFALFEANPTLIDLIADISATTPALARYLARNAGVLDAVIGGSFFAPWPGTAELARGLTDAMAAVADYEKKLDTARRWMKEWHFRVGVHHLRGLIDAFEAGKSYADLADAVILALWPVVGGEFARRHGPPPGRGAVLLGMGSLGAGRLNAGSDLDLIVIYDDAGVEASEGPKPLATRPYYARLTQAMVTALTAQMPEGRLYEVDMRLRPSGRQGPVATSLASFRSYQMDEAWTWEHLALTRARPITGPAELMATIEAFRREVITVKGQGERVLPDVAEMRARLQAAKPATTLWEAKNGAGRIMDIELLAQTAALRAGDPARRVEQQLRAGAKGGFLSQTDERTLLDTYRFCWRVQAGSRLLTDRALDMDRVGEGGRRFLIREMGCEGEEDLSHRLEQGVAAAAAIIEARIGPAPKED</sequence>
<evidence type="ECO:0000259" key="8">
    <source>
        <dbReference type="Pfam" id="PF08335"/>
    </source>
</evidence>
<evidence type="ECO:0000256" key="4">
    <source>
        <dbReference type="ARBA" id="ARBA00022840"/>
    </source>
</evidence>
<feature type="domain" description="Glutamate-ammonia ligase adenylyltransferase repeated" evidence="7">
    <location>
        <begin position="40"/>
        <end position="278"/>
    </location>
</feature>
<keyword evidence="2 9" id="KW-0548">Nucleotidyltransferase</keyword>
<dbReference type="RefSeq" id="WP_136392649.1">
    <property type="nucleotide sequence ID" value="NZ_SSND01000001.1"/>
</dbReference>
<dbReference type="GO" id="GO:0000820">
    <property type="term" value="P:regulation of glutamine family amino acid metabolic process"/>
    <property type="evidence" value="ECO:0007669"/>
    <property type="project" value="TreeGrafter"/>
</dbReference>
<dbReference type="InterPro" id="IPR023057">
    <property type="entry name" value="GlnE"/>
</dbReference>
<accession>A0A4S3MPI8</accession>
<dbReference type="Gene3D" id="1.20.120.330">
    <property type="entry name" value="Nucleotidyltransferases domain 2"/>
    <property type="match status" value="2"/>
</dbReference>
<dbReference type="SUPFAM" id="SSF81593">
    <property type="entry name" value="Nucleotidyltransferase substrate binding subunit/domain"/>
    <property type="match status" value="2"/>
</dbReference>
<dbReference type="PANTHER" id="PTHR30621">
    <property type="entry name" value="GLUTAMINE SYNTHETASE ADENYLYLTRANSFERASE"/>
    <property type="match status" value="1"/>
</dbReference>
<dbReference type="PANTHER" id="PTHR30621:SF0">
    <property type="entry name" value="BIFUNCTIONAL GLUTAMINE SYNTHETASE ADENYLYLTRANSFERASE_ADENYLYL-REMOVING ENZYME"/>
    <property type="match status" value="1"/>
</dbReference>
<dbReference type="GO" id="GO:0005524">
    <property type="term" value="F:ATP binding"/>
    <property type="evidence" value="ECO:0007669"/>
    <property type="project" value="UniProtKB-KW"/>
</dbReference>
<dbReference type="Pfam" id="PF03710">
    <property type="entry name" value="GlnE"/>
    <property type="match status" value="2"/>
</dbReference>